<comment type="subunit">
    <text evidence="3">Homodimer.</text>
</comment>
<evidence type="ECO:0000313" key="19">
    <source>
        <dbReference type="EMBL" id="TDQ79872.1"/>
    </source>
</evidence>
<evidence type="ECO:0000256" key="3">
    <source>
        <dbReference type="ARBA" id="ARBA00011738"/>
    </source>
</evidence>
<proteinExistence type="inferred from homology"/>
<comment type="caution">
    <text evidence="19">The sequence shown here is derived from an EMBL/GenBank/DDBJ whole genome shotgun (WGS) entry which is preliminary data.</text>
</comment>
<dbReference type="GO" id="GO:0004450">
    <property type="term" value="F:isocitrate dehydrogenase (NADP+) activity"/>
    <property type="evidence" value="ECO:0007669"/>
    <property type="project" value="UniProtKB-UniRule"/>
</dbReference>
<evidence type="ECO:0000256" key="8">
    <source>
        <dbReference type="ARBA" id="ARBA00022857"/>
    </source>
</evidence>
<keyword evidence="6 17" id="KW-0479">Metal-binding</keyword>
<dbReference type="OrthoDB" id="9806254at2"/>
<dbReference type="PROSITE" id="PS00470">
    <property type="entry name" value="IDH_IMDH"/>
    <property type="match status" value="1"/>
</dbReference>
<dbReference type="NCBIfam" id="TIGR00183">
    <property type="entry name" value="prok_nadp_idh"/>
    <property type="match status" value="1"/>
</dbReference>
<dbReference type="AlphaFoldDB" id="A0A4R6WM61"/>
<dbReference type="InterPro" id="IPR019818">
    <property type="entry name" value="IsoCit/isopropylmalate_DH_CS"/>
</dbReference>
<dbReference type="RefSeq" id="WP_133583634.1">
    <property type="nucleotide sequence ID" value="NZ_SNYV01000011.1"/>
</dbReference>
<dbReference type="NCBIfam" id="NF005425">
    <property type="entry name" value="PRK07006.1"/>
    <property type="match status" value="1"/>
</dbReference>
<comment type="similarity">
    <text evidence="2">Belongs to the isocitrate and isopropylmalate dehydrogenases family.</text>
</comment>
<dbReference type="GO" id="GO:0006099">
    <property type="term" value="P:tricarboxylic acid cycle"/>
    <property type="evidence" value="ECO:0007669"/>
    <property type="project" value="UniProtKB-UniRule"/>
</dbReference>
<evidence type="ECO:0000313" key="20">
    <source>
        <dbReference type="Proteomes" id="UP000295292"/>
    </source>
</evidence>
<evidence type="ECO:0000256" key="11">
    <source>
        <dbReference type="ARBA" id="ARBA00023554"/>
    </source>
</evidence>
<dbReference type="InterPro" id="IPR024084">
    <property type="entry name" value="IsoPropMal-DH-like_dom"/>
</dbReference>
<dbReference type="SMART" id="SM01329">
    <property type="entry name" value="Iso_dh"/>
    <property type="match status" value="1"/>
</dbReference>
<evidence type="ECO:0000256" key="17">
    <source>
        <dbReference type="RuleBase" id="RU004446"/>
    </source>
</evidence>
<comment type="cofactor">
    <cofactor evidence="1">
        <name>Mn(2+)</name>
        <dbReference type="ChEBI" id="CHEBI:29035"/>
    </cofactor>
</comment>
<evidence type="ECO:0000256" key="10">
    <source>
        <dbReference type="ARBA" id="ARBA00023211"/>
    </source>
</evidence>
<feature type="modified residue" description="N6-acetyllysine" evidence="16">
    <location>
        <position position="132"/>
    </location>
</feature>
<keyword evidence="9" id="KW-0560">Oxidoreductase</keyword>
<evidence type="ECO:0000256" key="7">
    <source>
        <dbReference type="ARBA" id="ARBA00022842"/>
    </source>
</evidence>
<dbReference type="GO" id="GO:0051287">
    <property type="term" value="F:NAD binding"/>
    <property type="evidence" value="ECO:0007669"/>
    <property type="project" value="InterPro"/>
</dbReference>
<keyword evidence="10 14" id="KW-0464">Manganese</keyword>
<feature type="binding site" evidence="12">
    <location>
        <position position="103"/>
    </location>
    <ligand>
        <name>D-threo-isocitrate</name>
        <dbReference type="ChEBI" id="CHEBI:15562"/>
    </ligand>
</feature>
<keyword evidence="7 14" id="KW-0460">Magnesium</keyword>
<dbReference type="EC" id="1.1.1.42" evidence="17"/>
<organism evidence="19 20">
    <name type="scientific">Sphingobacterium yanglingense</name>
    <dbReference type="NCBI Taxonomy" id="1437280"/>
    <lineage>
        <taxon>Bacteria</taxon>
        <taxon>Pseudomonadati</taxon>
        <taxon>Bacteroidota</taxon>
        <taxon>Sphingobacteriia</taxon>
        <taxon>Sphingobacteriales</taxon>
        <taxon>Sphingobacteriaceae</taxon>
        <taxon>Sphingobacterium</taxon>
    </lineage>
</organism>
<feature type="site" description="Critical for catalysis" evidence="15">
    <location>
        <position position="150"/>
    </location>
</feature>
<evidence type="ECO:0000256" key="6">
    <source>
        <dbReference type="ARBA" id="ARBA00022723"/>
    </source>
</evidence>
<dbReference type="GO" id="GO:0000287">
    <property type="term" value="F:magnesium ion binding"/>
    <property type="evidence" value="ECO:0007669"/>
    <property type="project" value="InterPro"/>
</dbReference>
<feature type="binding site" evidence="12">
    <location>
        <position position="143"/>
    </location>
    <ligand>
        <name>D-threo-isocitrate</name>
        <dbReference type="ChEBI" id="CHEBI:15562"/>
    </ligand>
</feature>
<comment type="catalytic activity">
    <reaction evidence="11">
        <text>D-threo-isocitrate + NADP(+) = 2-oxoglutarate + CO2 + NADPH</text>
        <dbReference type="Rhea" id="RHEA:19629"/>
        <dbReference type="ChEBI" id="CHEBI:15562"/>
        <dbReference type="ChEBI" id="CHEBI:16526"/>
        <dbReference type="ChEBI" id="CHEBI:16810"/>
        <dbReference type="ChEBI" id="CHEBI:57783"/>
        <dbReference type="ChEBI" id="CHEBI:58349"/>
        <dbReference type="EC" id="1.1.1.42"/>
    </reaction>
</comment>
<evidence type="ECO:0000259" key="18">
    <source>
        <dbReference type="SMART" id="SM01329"/>
    </source>
</evidence>
<evidence type="ECO:0000256" key="14">
    <source>
        <dbReference type="PIRSR" id="PIRSR604439-3"/>
    </source>
</evidence>
<evidence type="ECO:0000256" key="13">
    <source>
        <dbReference type="PIRSR" id="PIRSR604439-2"/>
    </source>
</evidence>
<evidence type="ECO:0000256" key="4">
    <source>
        <dbReference type="ARBA" id="ARBA00022435"/>
    </source>
</evidence>
<feature type="binding site" evidence="13">
    <location>
        <position position="356"/>
    </location>
    <ligand>
        <name>NADP(+)</name>
        <dbReference type="ChEBI" id="CHEBI:58349"/>
    </ligand>
</feature>
<feature type="modified residue" description="N6-succinyllysine" evidence="16">
    <location>
        <position position="90"/>
    </location>
</feature>
<dbReference type="GO" id="GO:0006097">
    <property type="term" value="P:glyoxylate cycle"/>
    <property type="evidence" value="ECO:0007669"/>
    <property type="project" value="UniProtKB-KW"/>
</dbReference>
<dbReference type="PANTHER" id="PTHR43504:SF1">
    <property type="entry name" value="ISOCITRATE DEHYDROGENASE [NADP]"/>
    <property type="match status" value="1"/>
</dbReference>
<evidence type="ECO:0000256" key="5">
    <source>
        <dbReference type="ARBA" id="ARBA00022532"/>
    </source>
</evidence>
<reference evidence="19 20" key="1">
    <citation type="submission" date="2019-03" db="EMBL/GenBank/DDBJ databases">
        <title>Genomic Encyclopedia of Archaeal and Bacterial Type Strains, Phase II (KMG-II): from individual species to whole genera.</title>
        <authorList>
            <person name="Goeker M."/>
        </authorList>
    </citation>
    <scope>NUCLEOTIDE SEQUENCE [LARGE SCALE GENOMIC DNA]</scope>
    <source>
        <strain evidence="19 20">DSM 28353</strain>
    </source>
</reference>
<feature type="binding site" evidence="12">
    <location>
        <position position="105"/>
    </location>
    <ligand>
        <name>D-threo-isocitrate</name>
        <dbReference type="ChEBI" id="CHEBI:15562"/>
    </ligand>
</feature>
<name>A0A4R6WM61_9SPHI</name>
<feature type="modified residue" description="N6-succinyllysine" evidence="16">
    <location>
        <position position="231"/>
    </location>
</feature>
<feature type="binding site" evidence="12">
    <location>
        <position position="109"/>
    </location>
    <ligand>
        <name>D-threo-isocitrate</name>
        <dbReference type="ChEBI" id="CHEBI:15562"/>
    </ligand>
</feature>
<evidence type="ECO:0000256" key="9">
    <source>
        <dbReference type="ARBA" id="ARBA00023002"/>
    </source>
</evidence>
<evidence type="ECO:0000256" key="2">
    <source>
        <dbReference type="ARBA" id="ARBA00007769"/>
    </source>
</evidence>
<protein>
    <recommendedName>
        <fullName evidence="17">Isocitrate dehydrogenase [NADP]</fullName>
        <ecNumber evidence="17">1.1.1.42</ecNumber>
    </recommendedName>
</protein>
<feature type="modified residue" description="Phosphoserine" evidence="16">
    <location>
        <position position="103"/>
    </location>
</feature>
<dbReference type="Gene3D" id="3.40.718.10">
    <property type="entry name" value="Isopropylmalate Dehydrogenase"/>
    <property type="match status" value="1"/>
</dbReference>
<gene>
    <name evidence="19" type="ORF">CLV99_1324</name>
</gene>
<feature type="binding site" evidence="12">
    <location>
        <position position="119"/>
    </location>
    <ligand>
        <name>D-threo-isocitrate</name>
        <dbReference type="ChEBI" id="CHEBI:15562"/>
    </ligand>
</feature>
<accession>A0A4R6WM61</accession>
<dbReference type="Pfam" id="PF00180">
    <property type="entry name" value="Iso_dh"/>
    <property type="match status" value="1"/>
</dbReference>
<dbReference type="Proteomes" id="UP000295292">
    <property type="component" value="Unassembled WGS sequence"/>
</dbReference>
<comment type="cofactor">
    <cofactor evidence="14">
        <name>Mg(2+)</name>
        <dbReference type="ChEBI" id="CHEBI:18420"/>
    </cofactor>
    <cofactor evidence="14">
        <name>Mn(2+)</name>
        <dbReference type="ChEBI" id="CHEBI:29035"/>
    </cofactor>
    <text evidence="14">Binds 1 Mg(2+) or Mn(2+) ion per subunit.</text>
</comment>
<keyword evidence="8 13" id="KW-0521">NADP</keyword>
<dbReference type="InterPro" id="IPR004439">
    <property type="entry name" value="Isocitrate_DH_NADP_dimer_prok"/>
</dbReference>
<dbReference type="EMBL" id="SNYV01000011">
    <property type="protein sequence ID" value="TDQ79872.1"/>
    <property type="molecule type" value="Genomic_DNA"/>
</dbReference>
<evidence type="ECO:0000256" key="12">
    <source>
        <dbReference type="PIRSR" id="PIRSR604439-1"/>
    </source>
</evidence>
<evidence type="ECO:0000256" key="15">
    <source>
        <dbReference type="PIRSR" id="PIRSR604439-4"/>
    </source>
</evidence>
<dbReference type="SUPFAM" id="SSF53659">
    <property type="entry name" value="Isocitrate/Isopropylmalate dehydrogenase-like"/>
    <property type="match status" value="1"/>
</dbReference>
<evidence type="ECO:0000256" key="1">
    <source>
        <dbReference type="ARBA" id="ARBA00001936"/>
    </source>
</evidence>
<evidence type="ECO:0000256" key="16">
    <source>
        <dbReference type="PIRSR" id="PIRSR604439-5"/>
    </source>
</evidence>
<keyword evidence="4 17" id="KW-0329">Glyoxylate bypass</keyword>
<feature type="binding site" evidence="14">
    <location>
        <position position="309"/>
    </location>
    <ligand>
        <name>Mg(2+)</name>
        <dbReference type="ChEBI" id="CHEBI:18420"/>
    </ligand>
</feature>
<feature type="domain" description="Isopropylmalate dehydrogenase-like" evidence="18">
    <location>
        <begin position="20"/>
        <end position="416"/>
    </location>
</feature>
<feature type="binding site" evidence="13">
    <location>
        <position position="94"/>
    </location>
    <ligand>
        <name>NADP(+)</name>
        <dbReference type="ChEBI" id="CHEBI:58349"/>
    </ligand>
</feature>
<feature type="site" description="Critical for catalysis" evidence="15">
    <location>
        <position position="219"/>
    </location>
</feature>
<sequence>MSGKITVDSKGALQVPDAPTIPFIIGDGIGPDIWKASVRVFDEAVKACYSGKRSILWKEVLAGEKAYNETGTWLPEETLSVFKEYLVGIKGPLTTPIGGGIRSLNVALRKALDLYVCLRPTVWYEGVPSPVKHPEYVDMVVFRENTEDIYAGIEFAAGSDDAHRLQTFLSQELGVTYGFSDTTGVGIKLVSEEGSKRLVRAAIEYALTHSLPSVALVHKGNIMKYTEGAFKQWGFEVAETEFAAQTYTWGQWERTKAEKGQDAANEEQKEAQQAGKIIIKDIIADNFLQQILLAPRDFSVVATLNLNGDYISDALAAMVGGIGIAPGANINYKTGHAIFEATHGTAPRFANTDTMNPSSVILSGVMMLEYMGWNEAADAIKNALGKTIKDKKVTVDFFNLMDGATLLKTSEFADEIIKKLRLG</sequence>
<keyword evidence="20" id="KW-1185">Reference proteome</keyword>
<dbReference type="PANTHER" id="PTHR43504">
    <property type="entry name" value="ISOCITRATE DEHYDROGENASE [NADP]"/>
    <property type="match status" value="1"/>
</dbReference>
<keyword evidence="5 17" id="KW-0816">Tricarboxylic acid cycle</keyword>